<evidence type="ECO:0000259" key="1">
    <source>
        <dbReference type="Pfam" id="PF05099"/>
    </source>
</evidence>
<sequence length="163" mass="18220">MSDVQIIFTPTTTEKATTPLDLDEIARDFQSNTDWNIPEAYMCLILSAAFADGELAAEEKQEIAALVMRSRTMKRLDQSELAKVNATVNERLHSRPNGLAEACSSIPVDMRLSVFAHCVDIVLADGELRQSEADFLNRITSMLRLDADKAKQVLTVVMLKNRY</sequence>
<dbReference type="RefSeq" id="WP_035614869.1">
    <property type="nucleotide sequence ID" value="NZ_ARYK01000002.1"/>
</dbReference>
<proteinExistence type="predicted"/>
<dbReference type="CDD" id="cd07176">
    <property type="entry name" value="terB"/>
    <property type="match status" value="1"/>
</dbReference>
<name>A0A059FS39_9PROT</name>
<dbReference type="EMBL" id="ARYK01000002">
    <property type="protein sequence ID" value="KCZ93336.1"/>
    <property type="molecule type" value="Genomic_DNA"/>
</dbReference>
<dbReference type="InterPro" id="IPR007791">
    <property type="entry name" value="DjlA_N"/>
</dbReference>
<reference evidence="2 3" key="1">
    <citation type="journal article" date="2014" name="Antonie Van Leeuwenhoek">
        <title>Hyphomonas beringensis sp. nov. and Hyphomonas chukchiensis sp. nov., isolated from surface seawater of the Bering Sea and Chukchi Sea.</title>
        <authorList>
            <person name="Li C."/>
            <person name="Lai Q."/>
            <person name="Li G."/>
            <person name="Dong C."/>
            <person name="Wang J."/>
            <person name="Liao Y."/>
            <person name="Shao Z."/>
        </authorList>
    </citation>
    <scope>NUCLEOTIDE SEQUENCE [LARGE SCALE GENOMIC DNA]</scope>
    <source>
        <strain evidence="2 3">MHS-2</strain>
    </source>
</reference>
<evidence type="ECO:0000313" key="3">
    <source>
        <dbReference type="Proteomes" id="UP000025171"/>
    </source>
</evidence>
<dbReference type="Proteomes" id="UP000025171">
    <property type="component" value="Unassembled WGS sequence"/>
</dbReference>
<dbReference type="Gene3D" id="1.10.3680.10">
    <property type="entry name" value="TerB-like"/>
    <property type="match status" value="1"/>
</dbReference>
<accession>A0A059FS39</accession>
<evidence type="ECO:0000313" key="2">
    <source>
        <dbReference type="EMBL" id="KCZ93336.1"/>
    </source>
</evidence>
<dbReference type="SUPFAM" id="SSF158682">
    <property type="entry name" value="TerB-like"/>
    <property type="match status" value="1"/>
</dbReference>
<dbReference type="AlphaFoldDB" id="A0A059FS39"/>
<dbReference type="eggNOG" id="COG3793">
    <property type="taxonomic scope" value="Bacteria"/>
</dbReference>
<dbReference type="OrthoDB" id="7618382at2"/>
<comment type="caution">
    <text evidence="2">The sequence shown here is derived from an EMBL/GenBank/DDBJ whole genome shotgun (WGS) entry which is preliminary data.</text>
</comment>
<organism evidence="2 3">
    <name type="scientific">Hyphomonas johnsonii MHS-2</name>
    <dbReference type="NCBI Taxonomy" id="1280950"/>
    <lineage>
        <taxon>Bacteria</taxon>
        <taxon>Pseudomonadati</taxon>
        <taxon>Pseudomonadota</taxon>
        <taxon>Alphaproteobacteria</taxon>
        <taxon>Hyphomonadales</taxon>
        <taxon>Hyphomonadaceae</taxon>
        <taxon>Hyphomonas</taxon>
    </lineage>
</organism>
<feature type="domain" description="Co-chaperone DjlA N-terminal" evidence="1">
    <location>
        <begin position="40"/>
        <end position="151"/>
    </location>
</feature>
<gene>
    <name evidence="2" type="ORF">HJO_05755</name>
</gene>
<dbReference type="Pfam" id="PF05099">
    <property type="entry name" value="TerB"/>
    <property type="match status" value="1"/>
</dbReference>
<protein>
    <recommendedName>
        <fullName evidence="1">Co-chaperone DjlA N-terminal domain-containing protein</fullName>
    </recommendedName>
</protein>
<dbReference type="InterPro" id="IPR029024">
    <property type="entry name" value="TerB-like"/>
</dbReference>
<keyword evidence="3" id="KW-1185">Reference proteome</keyword>
<dbReference type="STRING" id="1280950.HJO_05755"/>
<dbReference type="PATRIC" id="fig|1280950.3.peg.1159"/>